<protein>
    <submittedName>
        <fullName evidence="1">Uncharacterized protein</fullName>
    </submittedName>
</protein>
<evidence type="ECO:0000313" key="1">
    <source>
        <dbReference type="EMBL" id="AJO21266.1"/>
    </source>
</evidence>
<dbReference type="EMBL" id="CP010525">
    <property type="protein sequence ID" value="AJO21266.1"/>
    <property type="molecule type" value="Genomic_DNA"/>
</dbReference>
<proteinExistence type="predicted"/>
<accession>A0AAN0WAF0</accession>
<gene>
    <name evidence="1" type="ORF">SB48_HM08orf00729</name>
</gene>
<dbReference type="Proteomes" id="UP000032024">
    <property type="component" value="Chromosome"/>
</dbReference>
<dbReference type="AlphaFoldDB" id="A0AAN0WAF0"/>
<keyword evidence="2" id="KW-1185">Reference proteome</keyword>
<name>A0AAN0WAF0_HEYCO</name>
<reference evidence="2" key="1">
    <citation type="submission" date="2015-01" db="EMBL/GenBank/DDBJ databases">
        <title>Comparative genome analysis of Bacillus coagulans HM-08, Clostridium butyricum HM-68, Bacillus subtilis HM-66 and Bacillus paralicheniformis BL-09.</title>
        <authorList>
            <person name="Zhang H."/>
        </authorList>
    </citation>
    <scope>NUCLEOTIDE SEQUENCE [LARGE SCALE GENOMIC DNA]</scope>
    <source>
        <strain evidence="2">HM-08</strain>
    </source>
</reference>
<sequence length="43" mass="4907">MKTGPGLTVKPVGFGKSKFKAEHSVRGYNDRREKMKNFFVSVF</sequence>
<organism evidence="1 2">
    <name type="scientific">Heyndrickxia coagulans</name>
    <name type="common">Weizmannia coagulans</name>
    <dbReference type="NCBI Taxonomy" id="1398"/>
    <lineage>
        <taxon>Bacteria</taxon>
        <taxon>Bacillati</taxon>
        <taxon>Bacillota</taxon>
        <taxon>Bacilli</taxon>
        <taxon>Bacillales</taxon>
        <taxon>Bacillaceae</taxon>
        <taxon>Heyndrickxia</taxon>
    </lineage>
</organism>
<evidence type="ECO:0000313" key="2">
    <source>
        <dbReference type="Proteomes" id="UP000032024"/>
    </source>
</evidence>